<name>A0AAE1ACV1_9GAST</name>
<evidence type="ECO:0000313" key="1">
    <source>
        <dbReference type="EMBL" id="KAK3785498.1"/>
    </source>
</evidence>
<sequence>MTLEPSAAQVKAIKPEIQPERRARGGVHQIREDPTTAIKINLSTVLTGPAITLARGCGLACQSNQRDLSQLV</sequence>
<proteinExistence type="predicted"/>
<comment type="caution">
    <text evidence="1">The sequence shown here is derived from an EMBL/GenBank/DDBJ whole genome shotgun (WGS) entry which is preliminary data.</text>
</comment>
<reference evidence="1" key="1">
    <citation type="journal article" date="2023" name="G3 (Bethesda)">
        <title>A reference genome for the long-term kleptoplast-retaining sea slug Elysia crispata morphotype clarki.</title>
        <authorList>
            <person name="Eastman K.E."/>
            <person name="Pendleton A.L."/>
            <person name="Shaikh M.A."/>
            <person name="Suttiyut T."/>
            <person name="Ogas R."/>
            <person name="Tomko P."/>
            <person name="Gavelis G."/>
            <person name="Widhalm J.R."/>
            <person name="Wisecaver J.H."/>
        </authorList>
    </citation>
    <scope>NUCLEOTIDE SEQUENCE</scope>
    <source>
        <strain evidence="1">ECLA1</strain>
    </source>
</reference>
<organism evidence="1 2">
    <name type="scientific">Elysia crispata</name>
    <name type="common">lettuce slug</name>
    <dbReference type="NCBI Taxonomy" id="231223"/>
    <lineage>
        <taxon>Eukaryota</taxon>
        <taxon>Metazoa</taxon>
        <taxon>Spiralia</taxon>
        <taxon>Lophotrochozoa</taxon>
        <taxon>Mollusca</taxon>
        <taxon>Gastropoda</taxon>
        <taxon>Heterobranchia</taxon>
        <taxon>Euthyneura</taxon>
        <taxon>Panpulmonata</taxon>
        <taxon>Sacoglossa</taxon>
        <taxon>Placobranchoidea</taxon>
        <taxon>Plakobranchidae</taxon>
        <taxon>Elysia</taxon>
    </lineage>
</organism>
<protein>
    <submittedName>
        <fullName evidence="1">Uncharacterized protein</fullName>
    </submittedName>
</protein>
<dbReference type="Proteomes" id="UP001283361">
    <property type="component" value="Unassembled WGS sequence"/>
</dbReference>
<dbReference type="AlphaFoldDB" id="A0AAE1ACV1"/>
<accession>A0AAE1ACV1</accession>
<gene>
    <name evidence="1" type="ORF">RRG08_048632</name>
</gene>
<evidence type="ECO:0000313" key="2">
    <source>
        <dbReference type="Proteomes" id="UP001283361"/>
    </source>
</evidence>
<keyword evidence="2" id="KW-1185">Reference proteome</keyword>
<dbReference type="EMBL" id="JAWDGP010002127">
    <property type="protein sequence ID" value="KAK3785498.1"/>
    <property type="molecule type" value="Genomic_DNA"/>
</dbReference>